<accession>A0ACC4C0Z5</accession>
<sequence>MQSSNPPQIPANEFLTLRRTLSYLSAVVLSICLPQSPFHLQVLAQPWRDYPRYSDAAELPHIPKAFRMDYMKMERSFKVFVYPHKTTACDKTRKIDGRYGSEGFFYQNLNQSRFLTRDPDKVNLFLIPTSCHSLPAEGRSVDERAIAVQHFVNSLISEYPCWNRTLGADHFFITCADIQVTASERIWNLMKNSIRVMCSPSYNVEYVPHKDVSLPQSVQPFNVSVSQIMPPIYAFIAPTTQPLTLPAAKYNMKSRAILGFWRGLKENYIRKSLVNAWENDSELDIKEIQTEANTTEIRRLYHERFYSSKFCICPGGPQIDGAIAVAIHYGCVPVILSDYYDLPFNDILDWRKFSVILKENDVYSLKKILQDIPKQTYESLQNHTFMVQKHFQWNLSPVKYDAFHMVMYDLWLRHHVTKYRC</sequence>
<organism evidence="1 2">
    <name type="scientific">Populus alba</name>
    <name type="common">White poplar</name>
    <dbReference type="NCBI Taxonomy" id="43335"/>
    <lineage>
        <taxon>Eukaryota</taxon>
        <taxon>Viridiplantae</taxon>
        <taxon>Streptophyta</taxon>
        <taxon>Embryophyta</taxon>
        <taxon>Tracheophyta</taxon>
        <taxon>Spermatophyta</taxon>
        <taxon>Magnoliopsida</taxon>
        <taxon>eudicotyledons</taxon>
        <taxon>Gunneridae</taxon>
        <taxon>Pentapetalae</taxon>
        <taxon>rosids</taxon>
        <taxon>fabids</taxon>
        <taxon>Malpighiales</taxon>
        <taxon>Salicaceae</taxon>
        <taxon>Saliceae</taxon>
        <taxon>Populus</taxon>
    </lineage>
</organism>
<evidence type="ECO:0000313" key="2">
    <source>
        <dbReference type="Proteomes" id="UP000309997"/>
    </source>
</evidence>
<gene>
    <name evidence="1" type="ORF">D5086_015397</name>
</gene>
<reference evidence="1 2" key="1">
    <citation type="journal article" date="2024" name="Plant Biotechnol. J.">
        <title>Genome and CRISPR/Cas9 system of a widespread forest tree (Populus alba) in the world.</title>
        <authorList>
            <person name="Liu Y.J."/>
            <person name="Jiang P.F."/>
            <person name="Han X.M."/>
            <person name="Li X.Y."/>
            <person name="Wang H.M."/>
            <person name="Wang Y.J."/>
            <person name="Wang X.X."/>
            <person name="Zeng Q.Y."/>
        </authorList>
    </citation>
    <scope>NUCLEOTIDE SEQUENCE [LARGE SCALE GENOMIC DNA]</scope>
    <source>
        <strain evidence="2">cv. PAL-ZL1</strain>
    </source>
</reference>
<protein>
    <submittedName>
        <fullName evidence="1">Uncharacterized protein</fullName>
    </submittedName>
</protein>
<proteinExistence type="predicted"/>
<comment type="caution">
    <text evidence="1">The sequence shown here is derived from an EMBL/GenBank/DDBJ whole genome shotgun (WGS) entry which is preliminary data.</text>
</comment>
<dbReference type="Proteomes" id="UP000309997">
    <property type="component" value="Unassembled WGS sequence"/>
</dbReference>
<keyword evidence="2" id="KW-1185">Reference proteome</keyword>
<name>A0ACC4C0Z5_POPAL</name>
<evidence type="ECO:0000313" key="1">
    <source>
        <dbReference type="EMBL" id="KAL3584336.1"/>
    </source>
</evidence>
<dbReference type="EMBL" id="RCHU02000007">
    <property type="protein sequence ID" value="KAL3584336.1"/>
    <property type="molecule type" value="Genomic_DNA"/>
</dbReference>